<dbReference type="Pfam" id="PF01189">
    <property type="entry name" value="Methyltr_RsmB-F"/>
    <property type="match status" value="1"/>
</dbReference>
<gene>
    <name evidence="8" type="ORF">JHL22_09775</name>
</gene>
<protein>
    <submittedName>
        <fullName evidence="8">RsmB/NOP family class I SAM-dependent RNA methyltransferase</fullName>
    </submittedName>
</protein>
<feature type="active site" description="Nucleophile" evidence="5">
    <location>
        <position position="381"/>
    </location>
</feature>
<name>A0ABS1EEN1_9BURK</name>
<evidence type="ECO:0000259" key="7">
    <source>
        <dbReference type="PROSITE" id="PS51686"/>
    </source>
</evidence>
<comment type="caution">
    <text evidence="5">Lacks conserved residue(s) required for the propagation of feature annotation.</text>
</comment>
<feature type="compositionally biased region" description="Polar residues" evidence="6">
    <location>
        <begin position="1"/>
        <end position="12"/>
    </location>
</feature>
<organism evidence="8 9">
    <name type="scientific">Advenella mandrilli</name>
    <dbReference type="NCBI Taxonomy" id="2800330"/>
    <lineage>
        <taxon>Bacteria</taxon>
        <taxon>Pseudomonadati</taxon>
        <taxon>Pseudomonadota</taxon>
        <taxon>Betaproteobacteria</taxon>
        <taxon>Burkholderiales</taxon>
        <taxon>Alcaligenaceae</taxon>
    </lineage>
</organism>
<dbReference type="RefSeq" id="WP_200236562.1">
    <property type="nucleotide sequence ID" value="NZ_JAENGP010000010.1"/>
</dbReference>
<dbReference type="Gene3D" id="3.30.70.1170">
    <property type="entry name" value="Sun protein, domain 3"/>
    <property type="match status" value="1"/>
</dbReference>
<sequence length="524" mass="57465">MRSSATSRNRQGSAGRKKGPEKPFVKTPVYAVRIEQVKTVFAEVQKWKFPADSVLSAWFRMNKSLGSRDRAEVAEAVYDILRNLRRYRQFSESGVGSSLQRLAILGLSSTLGHDAIRAVITEDENAWLEHLQTIDQNALSPAVRGSLPDWLYEYFSKLDNAESLIAALNEKAPLDLRVNSFKTDRETVLAAFKDSPAEPFEPQPTPYSPWGIRLKGKPAINRWPLFENGSLEVQDEGSQILGMLVSPRRGEMVIDFCAGAGGKTLLLGALMRSTGRLYAFDVSAGRLAKAKPRVARSGLSNVTPVVITSENDARVKRLAGKAHRVLVDAPCTGMGTLRRNPDLKWRQSPKDVAELTAMQASILVSASRCVAPGGRLVYSTCSVLPEENEQQIEQFLQNHPDFTLLHVNEVLGDRCPNLVMENEYLHLRPDVHGTDGFFAAVLERRKKDEVAVKKEAAEKVSVAKASSEDVAAVSNETAETEEAVASSEIAETATEATSPEATVTEATETISANKDKSVKDKLSS</sequence>
<evidence type="ECO:0000313" key="8">
    <source>
        <dbReference type="EMBL" id="MBK1781508.1"/>
    </source>
</evidence>
<keyword evidence="4 5" id="KW-0694">RNA-binding</keyword>
<feature type="binding site" evidence="5">
    <location>
        <position position="328"/>
    </location>
    <ligand>
        <name>S-adenosyl-L-methionine</name>
        <dbReference type="ChEBI" id="CHEBI:59789"/>
    </ligand>
</feature>
<evidence type="ECO:0000256" key="4">
    <source>
        <dbReference type="ARBA" id="ARBA00022884"/>
    </source>
</evidence>
<dbReference type="InterPro" id="IPR029063">
    <property type="entry name" value="SAM-dependent_MTases_sf"/>
</dbReference>
<dbReference type="CDD" id="cd02440">
    <property type="entry name" value="AdoMet_MTases"/>
    <property type="match status" value="1"/>
</dbReference>
<dbReference type="InterPro" id="IPR001678">
    <property type="entry name" value="MeTrfase_RsmB-F_NOP2_dom"/>
</dbReference>
<dbReference type="PROSITE" id="PS51686">
    <property type="entry name" value="SAM_MT_RSMB_NOP"/>
    <property type="match status" value="1"/>
</dbReference>
<comment type="similarity">
    <text evidence="5">Belongs to the class I-like SAM-binding methyltransferase superfamily. RsmB/NOP family.</text>
</comment>
<dbReference type="EMBL" id="JAENGP010000010">
    <property type="protein sequence ID" value="MBK1781508.1"/>
    <property type="molecule type" value="Genomic_DNA"/>
</dbReference>
<feature type="compositionally biased region" description="Low complexity" evidence="6">
    <location>
        <begin position="464"/>
        <end position="509"/>
    </location>
</feature>
<evidence type="ECO:0000313" key="9">
    <source>
        <dbReference type="Proteomes" id="UP000635316"/>
    </source>
</evidence>
<dbReference type="PANTHER" id="PTHR22807:SF53">
    <property type="entry name" value="RIBOSOMAL RNA SMALL SUBUNIT METHYLTRANSFERASE B-RELATED"/>
    <property type="match status" value="1"/>
</dbReference>
<reference evidence="8 9" key="1">
    <citation type="submission" date="2020-12" db="EMBL/GenBank/DDBJ databases">
        <authorList>
            <person name="Lu T."/>
            <person name="Wang Q."/>
            <person name="Han X."/>
        </authorList>
    </citation>
    <scope>NUCLEOTIDE SEQUENCE [LARGE SCALE GENOMIC DNA]</scope>
    <source>
        <strain evidence="8 9">WQ 585</strain>
    </source>
</reference>
<dbReference type="Proteomes" id="UP000635316">
    <property type="component" value="Unassembled WGS sequence"/>
</dbReference>
<keyword evidence="9" id="KW-1185">Reference proteome</keyword>
<dbReference type="GO" id="GO:0008168">
    <property type="term" value="F:methyltransferase activity"/>
    <property type="evidence" value="ECO:0007669"/>
    <property type="project" value="UniProtKB-KW"/>
</dbReference>
<accession>A0ABS1EEN1</accession>
<dbReference type="InterPro" id="IPR054728">
    <property type="entry name" value="RsmB-like_ferredoxin"/>
</dbReference>
<dbReference type="PRINTS" id="PR02008">
    <property type="entry name" value="RCMTFAMILY"/>
</dbReference>
<evidence type="ECO:0000256" key="2">
    <source>
        <dbReference type="ARBA" id="ARBA00022679"/>
    </source>
</evidence>
<keyword evidence="2 5" id="KW-0808">Transferase</keyword>
<feature type="region of interest" description="Disordered" evidence="6">
    <location>
        <begin position="464"/>
        <end position="524"/>
    </location>
</feature>
<feature type="binding site" evidence="5">
    <location>
        <position position="281"/>
    </location>
    <ligand>
        <name>S-adenosyl-L-methionine</name>
        <dbReference type="ChEBI" id="CHEBI:59789"/>
    </ligand>
</feature>
<comment type="caution">
    <text evidence="8">The sequence shown here is derived from an EMBL/GenBank/DDBJ whole genome shotgun (WGS) entry which is preliminary data.</text>
</comment>
<feature type="domain" description="SAM-dependent MTase RsmB/NOP-type" evidence="7">
    <location>
        <begin position="164"/>
        <end position="445"/>
    </location>
</feature>
<dbReference type="GO" id="GO:0032259">
    <property type="term" value="P:methylation"/>
    <property type="evidence" value="ECO:0007669"/>
    <property type="project" value="UniProtKB-KW"/>
</dbReference>
<dbReference type="Gene3D" id="3.40.50.150">
    <property type="entry name" value="Vaccinia Virus protein VP39"/>
    <property type="match status" value="1"/>
</dbReference>
<evidence type="ECO:0000256" key="1">
    <source>
        <dbReference type="ARBA" id="ARBA00022603"/>
    </source>
</evidence>
<dbReference type="Pfam" id="PF22458">
    <property type="entry name" value="RsmF-B_ferredox"/>
    <property type="match status" value="1"/>
</dbReference>
<evidence type="ECO:0000256" key="5">
    <source>
        <dbReference type="PROSITE-ProRule" id="PRU01023"/>
    </source>
</evidence>
<evidence type="ECO:0000256" key="6">
    <source>
        <dbReference type="SAM" id="MobiDB-lite"/>
    </source>
</evidence>
<feature type="region of interest" description="Disordered" evidence="6">
    <location>
        <begin position="1"/>
        <end position="22"/>
    </location>
</feature>
<dbReference type="InterPro" id="IPR049560">
    <property type="entry name" value="MeTrfase_RsmB-F_NOP2_cat"/>
</dbReference>
<feature type="compositionally biased region" description="Basic and acidic residues" evidence="6">
    <location>
        <begin position="513"/>
        <end position="524"/>
    </location>
</feature>
<proteinExistence type="inferred from homology"/>
<evidence type="ECO:0000256" key="3">
    <source>
        <dbReference type="ARBA" id="ARBA00022691"/>
    </source>
</evidence>
<keyword evidence="3 5" id="KW-0949">S-adenosyl-L-methionine</keyword>
<dbReference type="PANTHER" id="PTHR22807">
    <property type="entry name" value="NOP2 YEAST -RELATED NOL1/NOP2/FMU SUN DOMAIN-CONTAINING"/>
    <property type="match status" value="1"/>
</dbReference>
<keyword evidence="1 5" id="KW-0489">Methyltransferase</keyword>
<dbReference type="InterPro" id="IPR023267">
    <property type="entry name" value="RCMT"/>
</dbReference>
<dbReference type="SUPFAM" id="SSF53335">
    <property type="entry name" value="S-adenosyl-L-methionine-dependent methyltransferases"/>
    <property type="match status" value="1"/>
</dbReference>